<feature type="region of interest" description="Disordered" evidence="2">
    <location>
        <begin position="167"/>
        <end position="189"/>
    </location>
</feature>
<sequence>MLIDIGLRRASLEVHAYNRFCVSPSRFPSQRFRDPYWHSKRKFGWSKIWSTESVQEKREDESNESVLSGQKKEPKTELQSHGERGKEEVTGGGVPFQCRDSLDPDIAQASISTQATQELVDQESEKNPTRLPDDAVPGMRLVENDSDASVRDGGFDTHLSAPSLERVRTLAVSSPSKQRDEDVEPSAKSPKDMIEVLSFSQALQAVETGRCVNPLSVWSGFIHQPFSRFLRFHWSLAVLVHYQILFIRLPTMYKCTVDTSMPLTFGAGGKARYCLPEVNAGLPDMYEVWSRDIWRTAKMNDWQAPQQFSAWIKRILVAYAQRGLYSPYADFPSLEYIPCALKGLVQVLSVRQVLKALTAGDSDLLNLQSLIAGYLHYRKTESPQKVWLYWLLCVYIEHRSLVLRMSTSDPVRCYNTQKIAFNTTISNRVLYSTPPHKSFRRWHKKLWRLAYGGYFQDPVRFITWISRGFGIKATVRSVAKDQMIPTSPEAAKVRDEVARMPATEQNWLRDISLATSAIPADSASTEDLESDPGQRNSSMFEQIVLELNASSIERLQDEIRDLTLEEKSKVLRSYITNQKMVLTKLQNIHRTLGASVNEPSKARTRKALTHAFSLFHTAHRMRRTLRRAAPEDITEQCFPIQGDSEPCLATPDGGQTSNDHKDMNSGDNDAIQNSPSQISDREGMPEEDKTLRTASEQDRPATNQDSPFQNRLEPVTSVSDLEASSTVARKHISQDIYRLLWSLLERYSNRTIEQAIGDIEALLMRLRDLQRRYRRKFFITAKADPSKAMNFANLENIKVRISNVEKAGDLLRLEVKMGNGRHTWSEWKPRVIAQLAEELDLEHYPIANDLRQPSEDPALHRLFIPSSAKNAMLLDILESFKALFFAFGQAEFPKLMETRSWYLAEELDIVEYMRMFVVFPQDEISQMLKYQRTSHEFAHFSHQRLTNIFSPLKEHLVQLRYLRNGVSHPKRLEVKEAKGYIQSCIIIASKFDDYNLCDRLVTYRDLLEQLAMDYQERKAKELTHLQNELERMNCVEREADVKLEQEIKQLKADHDRNKRRRGMERDDAIRNFHRIDRDIGKEKFDGLTTYATQEHINRLARRSSIAVQLSPLPTPGHVQSSVKSLNEVVQAESLPTTATHPEVCTDIPGEDPPKSDVVATESRATGKPDHTVHSTGRRRLRIRRIQSTPFTEDVAQLIPFNKHTVDQKTYQYRVPNVEINSEGALSEENVRASSNTPRIEVRHDMNVHTRSQIFSGSKPSHRSPVFMPRSAVDVWKEIKELMSPKTPLNETLTNPGKVESEEENITVSPESAEQQMPPVRVKAGRIFKGKADFPRLSHRPMRSRGPRVQQVVPPEPLHQSTLPQEDLSSTEVSNKRPIAAPPETTELFKNVSPLPQSSESKSEDTSSRPAEDTLLDFGVWEEGFGPLNMSDESPLVGKDGRPRDHGTGKPPMPGG</sequence>
<evidence type="ECO:0000313" key="4">
    <source>
        <dbReference type="Proteomes" id="UP000799753"/>
    </source>
</evidence>
<feature type="compositionally biased region" description="Basic residues" evidence="2">
    <location>
        <begin position="1336"/>
        <end position="1345"/>
    </location>
</feature>
<feature type="compositionally biased region" description="Basic and acidic residues" evidence="2">
    <location>
        <begin position="70"/>
        <end position="89"/>
    </location>
</feature>
<feature type="compositionally biased region" description="Polar residues" evidence="2">
    <location>
        <begin position="1305"/>
        <end position="1314"/>
    </location>
</feature>
<keyword evidence="1" id="KW-0175">Coiled coil</keyword>
<feature type="compositionally biased region" description="Basic and acidic residues" evidence="2">
    <location>
        <begin position="1400"/>
        <end position="1411"/>
    </location>
</feature>
<feature type="compositionally biased region" description="Basic and acidic residues" evidence="2">
    <location>
        <begin position="1438"/>
        <end position="1447"/>
    </location>
</feature>
<accession>A0A6A6RMK6</accession>
<feature type="coiled-coil region" evidence="1">
    <location>
        <begin position="1025"/>
        <end position="1060"/>
    </location>
</feature>
<feature type="compositionally biased region" description="Basic and acidic residues" evidence="2">
    <location>
        <begin position="679"/>
        <end position="699"/>
    </location>
</feature>
<reference evidence="3" key="1">
    <citation type="journal article" date="2020" name="Stud. Mycol.">
        <title>101 Dothideomycetes genomes: a test case for predicting lifestyles and emergence of pathogens.</title>
        <authorList>
            <person name="Haridas S."/>
            <person name="Albert R."/>
            <person name="Binder M."/>
            <person name="Bloem J."/>
            <person name="Labutti K."/>
            <person name="Salamov A."/>
            <person name="Andreopoulos B."/>
            <person name="Baker S."/>
            <person name="Barry K."/>
            <person name="Bills G."/>
            <person name="Bluhm B."/>
            <person name="Cannon C."/>
            <person name="Castanera R."/>
            <person name="Culley D."/>
            <person name="Daum C."/>
            <person name="Ezra D."/>
            <person name="Gonzalez J."/>
            <person name="Henrissat B."/>
            <person name="Kuo A."/>
            <person name="Liang C."/>
            <person name="Lipzen A."/>
            <person name="Lutzoni F."/>
            <person name="Magnuson J."/>
            <person name="Mondo S."/>
            <person name="Nolan M."/>
            <person name="Ohm R."/>
            <person name="Pangilinan J."/>
            <person name="Park H.-J."/>
            <person name="Ramirez L."/>
            <person name="Alfaro M."/>
            <person name="Sun H."/>
            <person name="Tritt A."/>
            <person name="Yoshinaga Y."/>
            <person name="Zwiers L.-H."/>
            <person name="Turgeon B."/>
            <person name="Goodwin S."/>
            <person name="Spatafora J."/>
            <person name="Crous P."/>
            <person name="Grigoriev I."/>
        </authorList>
    </citation>
    <scope>NUCLEOTIDE SEQUENCE</scope>
    <source>
        <strain evidence="3">CBS 473.64</strain>
    </source>
</reference>
<dbReference type="Proteomes" id="UP000799753">
    <property type="component" value="Unassembled WGS sequence"/>
</dbReference>
<feature type="compositionally biased region" description="Polar residues" evidence="2">
    <location>
        <begin position="1358"/>
        <end position="1372"/>
    </location>
</feature>
<name>A0A6A6RMK6_9PLEO</name>
<evidence type="ECO:0000256" key="2">
    <source>
        <dbReference type="SAM" id="MobiDB-lite"/>
    </source>
</evidence>
<gene>
    <name evidence="3" type="ORF">P280DRAFT_472816</name>
</gene>
<keyword evidence="4" id="KW-1185">Reference proteome</keyword>
<organism evidence="3 4">
    <name type="scientific">Massarina eburnea CBS 473.64</name>
    <dbReference type="NCBI Taxonomy" id="1395130"/>
    <lineage>
        <taxon>Eukaryota</taxon>
        <taxon>Fungi</taxon>
        <taxon>Dikarya</taxon>
        <taxon>Ascomycota</taxon>
        <taxon>Pezizomycotina</taxon>
        <taxon>Dothideomycetes</taxon>
        <taxon>Pleosporomycetidae</taxon>
        <taxon>Pleosporales</taxon>
        <taxon>Massarineae</taxon>
        <taxon>Massarinaceae</taxon>
        <taxon>Massarina</taxon>
    </lineage>
</organism>
<feature type="compositionally biased region" description="Polar residues" evidence="2">
    <location>
        <begin position="700"/>
        <end position="709"/>
    </location>
</feature>
<evidence type="ECO:0000256" key="1">
    <source>
        <dbReference type="SAM" id="Coils"/>
    </source>
</evidence>
<dbReference type="EMBL" id="MU006797">
    <property type="protein sequence ID" value="KAF2636580.1"/>
    <property type="molecule type" value="Genomic_DNA"/>
</dbReference>
<feature type="compositionally biased region" description="Polar residues" evidence="2">
    <location>
        <begin position="665"/>
        <end position="678"/>
    </location>
</feature>
<feature type="compositionally biased region" description="Basic and acidic residues" evidence="2">
    <location>
        <begin position="123"/>
        <end position="133"/>
    </location>
</feature>
<feature type="region of interest" description="Disordered" evidence="2">
    <location>
        <begin position="637"/>
        <end position="713"/>
    </location>
</feature>
<feature type="region of interest" description="Disordered" evidence="2">
    <location>
        <begin position="53"/>
        <end position="101"/>
    </location>
</feature>
<feature type="region of interest" description="Disordered" evidence="2">
    <location>
        <begin position="115"/>
        <end position="139"/>
    </location>
</feature>
<protein>
    <submittedName>
        <fullName evidence="3">Uncharacterized protein</fullName>
    </submittedName>
</protein>
<proteinExistence type="predicted"/>
<evidence type="ECO:0000313" key="3">
    <source>
        <dbReference type="EMBL" id="KAF2636580.1"/>
    </source>
</evidence>
<feature type="coiled-coil region" evidence="1">
    <location>
        <begin position="545"/>
        <end position="572"/>
    </location>
</feature>
<feature type="region of interest" description="Disordered" evidence="2">
    <location>
        <begin position="1286"/>
        <end position="1455"/>
    </location>
</feature>